<gene>
    <name evidence="1" type="ORF">EVOR1521_LOCUS7779</name>
</gene>
<dbReference type="InterPro" id="IPR035979">
    <property type="entry name" value="RBD_domain_sf"/>
</dbReference>
<protein>
    <recommendedName>
        <fullName evidence="3">RRM domain-containing protein</fullName>
    </recommendedName>
</protein>
<dbReference type="AlphaFoldDB" id="A0AA36I232"/>
<evidence type="ECO:0008006" key="3">
    <source>
        <dbReference type="Google" id="ProtNLM"/>
    </source>
</evidence>
<evidence type="ECO:0000313" key="2">
    <source>
        <dbReference type="Proteomes" id="UP001178507"/>
    </source>
</evidence>
<name>A0AA36I232_9DINO</name>
<accession>A0AA36I232</accession>
<dbReference type="Proteomes" id="UP001178507">
    <property type="component" value="Unassembled WGS sequence"/>
</dbReference>
<keyword evidence="2" id="KW-1185">Reference proteome</keyword>
<sequence>MAYITMPPGHASVPLPSSKFWATEQTTQSWDSKEPVKVNSDLLHLDQGLSSCWMDEYGLHPSSCFWQGVTKMMIRNVPARCQQEEVDRLIQVITPNFETRMPRSSSCKCKGYAFVEVDSPATMQLLAYFLWQARVPTRQSNRPLKIHPANLEVKSMSL</sequence>
<organism evidence="1 2">
    <name type="scientific">Effrenium voratum</name>
    <dbReference type="NCBI Taxonomy" id="2562239"/>
    <lineage>
        <taxon>Eukaryota</taxon>
        <taxon>Sar</taxon>
        <taxon>Alveolata</taxon>
        <taxon>Dinophyceae</taxon>
        <taxon>Suessiales</taxon>
        <taxon>Symbiodiniaceae</taxon>
        <taxon>Effrenium</taxon>
    </lineage>
</organism>
<evidence type="ECO:0000313" key="1">
    <source>
        <dbReference type="EMBL" id="CAJ1379587.1"/>
    </source>
</evidence>
<proteinExistence type="predicted"/>
<dbReference type="SUPFAM" id="SSF54928">
    <property type="entry name" value="RNA-binding domain, RBD"/>
    <property type="match status" value="1"/>
</dbReference>
<dbReference type="Gene3D" id="3.30.70.330">
    <property type="match status" value="1"/>
</dbReference>
<dbReference type="GO" id="GO:0003676">
    <property type="term" value="F:nucleic acid binding"/>
    <property type="evidence" value="ECO:0007669"/>
    <property type="project" value="InterPro"/>
</dbReference>
<reference evidence="1" key="1">
    <citation type="submission" date="2023-08" db="EMBL/GenBank/DDBJ databases">
        <authorList>
            <person name="Chen Y."/>
            <person name="Shah S."/>
            <person name="Dougan E. K."/>
            <person name="Thang M."/>
            <person name="Chan C."/>
        </authorList>
    </citation>
    <scope>NUCLEOTIDE SEQUENCE</scope>
</reference>
<dbReference type="InterPro" id="IPR012677">
    <property type="entry name" value="Nucleotide-bd_a/b_plait_sf"/>
</dbReference>
<dbReference type="EMBL" id="CAUJNA010000643">
    <property type="protein sequence ID" value="CAJ1379587.1"/>
    <property type="molecule type" value="Genomic_DNA"/>
</dbReference>
<comment type="caution">
    <text evidence="1">The sequence shown here is derived from an EMBL/GenBank/DDBJ whole genome shotgun (WGS) entry which is preliminary data.</text>
</comment>